<sequence length="137" mass="16209">MAHVNKTEIRVIYADTDQMGVVYHSNYLRYFEIGRTELLRELGISYKDMEEKYDIMLPVKEAFVDYKISIKYDDVIVVYTSVEKLKNVSLKLKYEIRSKEDEQILYSTGYTLHPFVNKKGQIVKPDEYLYNIMAKGK</sequence>
<accession>A0A0G4K8N7</accession>
<dbReference type="PIRSF" id="PIRSF003230">
    <property type="entry name" value="YbgC"/>
    <property type="match status" value="1"/>
</dbReference>
<dbReference type="InterPro" id="IPR008272">
    <property type="entry name" value="HB-CoA_thioesterase_AS"/>
</dbReference>
<evidence type="ECO:0000256" key="2">
    <source>
        <dbReference type="ARBA" id="ARBA00022801"/>
    </source>
</evidence>
<name>A0A0G4K8N7_9SPIR</name>
<proteinExistence type="inferred from homology"/>
<dbReference type="PROSITE" id="PS01328">
    <property type="entry name" value="4HBCOA_THIOESTERASE"/>
    <property type="match status" value="1"/>
</dbReference>
<dbReference type="InterPro" id="IPR029069">
    <property type="entry name" value="HotDog_dom_sf"/>
</dbReference>
<evidence type="ECO:0000313" key="4">
    <source>
        <dbReference type="Proteomes" id="UP000043763"/>
    </source>
</evidence>
<dbReference type="PANTHER" id="PTHR31793:SF27">
    <property type="entry name" value="NOVEL THIOESTERASE SUPERFAMILY DOMAIN AND SAPOSIN A-TYPE DOMAIN CONTAINING PROTEIN (0610012H03RIK)"/>
    <property type="match status" value="1"/>
</dbReference>
<dbReference type="NCBIfam" id="TIGR00051">
    <property type="entry name" value="YbgC/FadM family acyl-CoA thioesterase"/>
    <property type="match status" value="1"/>
</dbReference>
<dbReference type="OrthoDB" id="9800856at2"/>
<dbReference type="RefSeq" id="WP_048595101.1">
    <property type="nucleotide sequence ID" value="NZ_CVLB01000001.1"/>
</dbReference>
<dbReference type="Gene3D" id="3.10.129.10">
    <property type="entry name" value="Hotdog Thioesterase"/>
    <property type="match status" value="1"/>
</dbReference>
<evidence type="ECO:0000256" key="1">
    <source>
        <dbReference type="ARBA" id="ARBA00005953"/>
    </source>
</evidence>
<dbReference type="AlphaFoldDB" id="A0A0G4K8N7"/>
<dbReference type="EMBL" id="CVLB01000001">
    <property type="protein sequence ID" value="CRF34217.1"/>
    <property type="molecule type" value="Genomic_DNA"/>
</dbReference>
<comment type="similarity">
    <text evidence="1">Belongs to the 4-hydroxybenzoyl-CoA thioesterase family.</text>
</comment>
<protein>
    <submittedName>
        <fullName evidence="3">Thioesterase</fullName>
    </submittedName>
</protein>
<dbReference type="InterPro" id="IPR050563">
    <property type="entry name" value="4-hydroxybenzoyl-CoA_TE"/>
</dbReference>
<dbReference type="InterPro" id="IPR006684">
    <property type="entry name" value="YbgC/YbaW"/>
</dbReference>
<dbReference type="SUPFAM" id="SSF54637">
    <property type="entry name" value="Thioesterase/thiol ester dehydrase-isomerase"/>
    <property type="match status" value="1"/>
</dbReference>
<evidence type="ECO:0000313" key="3">
    <source>
        <dbReference type="EMBL" id="CRF34217.1"/>
    </source>
</evidence>
<dbReference type="PANTHER" id="PTHR31793">
    <property type="entry name" value="4-HYDROXYBENZOYL-COA THIOESTERASE FAMILY MEMBER"/>
    <property type="match status" value="1"/>
</dbReference>
<gene>
    <name evidence="3" type="ORF">BRSU_1952</name>
</gene>
<reference evidence="4" key="1">
    <citation type="submission" date="2015-04" db="EMBL/GenBank/DDBJ databases">
        <authorList>
            <person name="Mushtaq Mamoona"/>
        </authorList>
    </citation>
    <scope>NUCLEOTIDE SEQUENCE [LARGE SCALE GENOMIC DNA]</scope>
    <source>
        <strain evidence="4">AN4859/03</strain>
    </source>
</reference>
<keyword evidence="2" id="KW-0378">Hydrolase</keyword>
<organism evidence="3 4">
    <name type="scientific">Brachyspira suanatina</name>
    <dbReference type="NCBI Taxonomy" id="381802"/>
    <lineage>
        <taxon>Bacteria</taxon>
        <taxon>Pseudomonadati</taxon>
        <taxon>Spirochaetota</taxon>
        <taxon>Spirochaetia</taxon>
        <taxon>Brachyspirales</taxon>
        <taxon>Brachyspiraceae</taxon>
        <taxon>Brachyspira</taxon>
    </lineage>
</organism>
<dbReference type="Proteomes" id="UP000043763">
    <property type="component" value="Unassembled WGS sequence"/>
</dbReference>
<dbReference type="Pfam" id="PF13279">
    <property type="entry name" value="4HBT_2"/>
    <property type="match status" value="1"/>
</dbReference>
<keyword evidence="4" id="KW-1185">Reference proteome</keyword>
<dbReference type="CDD" id="cd00586">
    <property type="entry name" value="4HBT"/>
    <property type="match status" value="1"/>
</dbReference>
<dbReference type="GO" id="GO:0047617">
    <property type="term" value="F:fatty acyl-CoA hydrolase activity"/>
    <property type="evidence" value="ECO:0007669"/>
    <property type="project" value="TreeGrafter"/>
</dbReference>